<dbReference type="EMBL" id="FTNT01000001">
    <property type="protein sequence ID" value="SIR63087.1"/>
    <property type="molecule type" value="Genomic_DNA"/>
</dbReference>
<keyword evidence="2" id="KW-1185">Reference proteome</keyword>
<gene>
    <name evidence="1" type="ORF">SAMN05445060_0145</name>
</gene>
<sequence>MVPLRRDYDDYIQRAWEALSRIASVYPQQADTLILQLILPGVDELINRKDEPTVGGSIPWRSAENQIVGFRQVLSAAAKSAETQQRHFGRSHRRVATEFMSQLRMGQTKIGSFVITAISPTNPLPVRKDGQSYDDLIAPTGRQVVETFNGGLEALQFASSEYVRHLNGAVFDETVTSGVSLDLVKGMRRVLGNSPASETVISWSTQMSRDTSKVGPSAASRIVFEAQHAPALKAAVNRLQELDTKKQVTIDGAVTDLHRATPGEAGVVEVRVLSGSDVEQVLISLTDNYDDAVESHKAGSLVRVVGTQERINSKYWIVDVKSLRITDSQGRGKELISRSDEVPS</sequence>
<dbReference type="AlphaFoldDB" id="A0A1N7CHY4"/>
<organism evidence="1 2">
    <name type="scientific">Williamsia sterculiae</name>
    <dbReference type="NCBI Taxonomy" id="1344003"/>
    <lineage>
        <taxon>Bacteria</taxon>
        <taxon>Bacillati</taxon>
        <taxon>Actinomycetota</taxon>
        <taxon>Actinomycetes</taxon>
        <taxon>Mycobacteriales</taxon>
        <taxon>Nocardiaceae</taxon>
        <taxon>Williamsia</taxon>
    </lineage>
</organism>
<accession>A0A1N7CHY4</accession>
<proteinExistence type="predicted"/>
<dbReference type="Proteomes" id="UP000186218">
    <property type="component" value="Unassembled WGS sequence"/>
</dbReference>
<evidence type="ECO:0000313" key="1">
    <source>
        <dbReference type="EMBL" id="SIR63087.1"/>
    </source>
</evidence>
<protein>
    <submittedName>
        <fullName evidence="1">Uncharacterized protein</fullName>
    </submittedName>
</protein>
<name>A0A1N7CHY4_9NOCA</name>
<reference evidence="1 2" key="1">
    <citation type="submission" date="2017-01" db="EMBL/GenBank/DDBJ databases">
        <authorList>
            <person name="Mah S.A."/>
            <person name="Swanson W.J."/>
            <person name="Moy G.W."/>
            <person name="Vacquier V.D."/>
        </authorList>
    </citation>
    <scope>NUCLEOTIDE SEQUENCE [LARGE SCALE GENOMIC DNA]</scope>
    <source>
        <strain evidence="1 2">CPCC 203464</strain>
    </source>
</reference>
<evidence type="ECO:0000313" key="2">
    <source>
        <dbReference type="Proteomes" id="UP000186218"/>
    </source>
</evidence>